<dbReference type="PANTHER" id="PTHR21139:SF42">
    <property type="entry name" value="TRIOSEPHOSPHATE ISOMERASE"/>
    <property type="match status" value="1"/>
</dbReference>
<accession>A0A9D9DJ76</accession>
<proteinExistence type="inferred from homology"/>
<evidence type="ECO:0000256" key="6">
    <source>
        <dbReference type="ARBA" id="ARBA00023235"/>
    </source>
</evidence>
<reference evidence="9" key="2">
    <citation type="journal article" date="2021" name="PeerJ">
        <title>Extensive microbial diversity within the chicken gut microbiome revealed by metagenomics and culture.</title>
        <authorList>
            <person name="Gilroy R."/>
            <person name="Ravi A."/>
            <person name="Getino M."/>
            <person name="Pursley I."/>
            <person name="Horton D.L."/>
            <person name="Alikhan N.F."/>
            <person name="Baker D."/>
            <person name="Gharbi K."/>
            <person name="Hall N."/>
            <person name="Watson M."/>
            <person name="Adriaenssens E.M."/>
            <person name="Foster-Nyarko E."/>
            <person name="Jarju S."/>
            <person name="Secka A."/>
            <person name="Antonio M."/>
            <person name="Oren A."/>
            <person name="Chaudhuri R.R."/>
            <person name="La Ragione R."/>
            <person name="Hildebrand F."/>
            <person name="Pallen M.J."/>
        </authorList>
    </citation>
    <scope>NUCLEOTIDE SEQUENCE</scope>
    <source>
        <strain evidence="9">15467</strain>
    </source>
</reference>
<evidence type="ECO:0000256" key="1">
    <source>
        <dbReference type="ARBA" id="ARBA00004680"/>
    </source>
</evidence>
<dbReference type="Proteomes" id="UP000823635">
    <property type="component" value="Unassembled WGS sequence"/>
</dbReference>
<dbReference type="EC" id="5.3.1.1" evidence="7 8"/>
<gene>
    <name evidence="7" type="primary">tpiA</name>
    <name evidence="9" type="ORF">IAC68_01125</name>
</gene>
<dbReference type="PROSITE" id="PS51440">
    <property type="entry name" value="TIM_2"/>
    <property type="match status" value="1"/>
</dbReference>
<evidence type="ECO:0000313" key="10">
    <source>
        <dbReference type="Proteomes" id="UP000823635"/>
    </source>
</evidence>
<comment type="pathway">
    <text evidence="1 7 8">Carbohydrate degradation; glycolysis; D-glyceraldehyde 3-phosphate from glycerone phosphate: step 1/1.</text>
</comment>
<dbReference type="InterPro" id="IPR020861">
    <property type="entry name" value="Triosephosphate_isomerase_AS"/>
</dbReference>
<protein>
    <recommendedName>
        <fullName evidence="7 8">Triosephosphate isomerase</fullName>
        <shortName evidence="7">TIM</shortName>
        <shortName evidence="7">TPI</shortName>
        <ecNumber evidence="7 8">5.3.1.1</ecNumber>
    </recommendedName>
    <alternativeName>
        <fullName evidence="7">Triose-phosphate isomerase</fullName>
    </alternativeName>
</protein>
<dbReference type="SUPFAM" id="SSF51351">
    <property type="entry name" value="Triosephosphate isomerase (TIM)"/>
    <property type="match status" value="1"/>
</dbReference>
<dbReference type="GO" id="GO:0046166">
    <property type="term" value="P:glyceraldehyde-3-phosphate biosynthetic process"/>
    <property type="evidence" value="ECO:0007669"/>
    <property type="project" value="TreeGrafter"/>
</dbReference>
<dbReference type="PANTHER" id="PTHR21139">
    <property type="entry name" value="TRIOSEPHOSPHATE ISOMERASE"/>
    <property type="match status" value="1"/>
</dbReference>
<dbReference type="InterPro" id="IPR013785">
    <property type="entry name" value="Aldolase_TIM"/>
</dbReference>
<name>A0A9D9DJ76_9BACT</name>
<dbReference type="GO" id="GO:0019563">
    <property type="term" value="P:glycerol catabolic process"/>
    <property type="evidence" value="ECO:0007669"/>
    <property type="project" value="TreeGrafter"/>
</dbReference>
<comment type="subcellular location">
    <subcellularLocation>
        <location evidence="7 8">Cytoplasm</location>
    </subcellularLocation>
</comment>
<evidence type="ECO:0000256" key="5">
    <source>
        <dbReference type="ARBA" id="ARBA00023152"/>
    </source>
</evidence>
<dbReference type="FunFam" id="3.20.20.70:FF:000016">
    <property type="entry name" value="Triosephosphate isomerase"/>
    <property type="match status" value="1"/>
</dbReference>
<dbReference type="AlphaFoldDB" id="A0A9D9DJ76"/>
<dbReference type="InterPro" id="IPR035990">
    <property type="entry name" value="TIM_sf"/>
</dbReference>
<dbReference type="EMBL" id="JADINB010000026">
    <property type="protein sequence ID" value="MBO8428523.1"/>
    <property type="molecule type" value="Genomic_DNA"/>
</dbReference>
<comment type="function">
    <text evidence="7">Involved in the gluconeogenesis. Catalyzes stereospecifically the conversion of dihydroxyacetone phosphate (DHAP) to D-glyceraldehyde-3-phosphate (G3P).</text>
</comment>
<feature type="binding site" evidence="7">
    <location>
        <position position="214"/>
    </location>
    <ligand>
        <name>substrate</name>
    </ligand>
</feature>
<evidence type="ECO:0000256" key="4">
    <source>
        <dbReference type="ARBA" id="ARBA00022490"/>
    </source>
</evidence>
<feature type="binding site" evidence="7">
    <location>
        <begin position="9"/>
        <end position="11"/>
    </location>
    <ligand>
        <name>substrate</name>
    </ligand>
</feature>
<keyword evidence="6 7" id="KW-0413">Isomerase</keyword>
<feature type="active site" description="Proton acceptor" evidence="7">
    <location>
        <position position="168"/>
    </location>
</feature>
<comment type="similarity">
    <text evidence="2 7 8">Belongs to the triosephosphate isomerase family.</text>
</comment>
<dbReference type="Pfam" id="PF00121">
    <property type="entry name" value="TIM"/>
    <property type="match status" value="1"/>
</dbReference>
<comment type="caution">
    <text evidence="9">The sequence shown here is derived from an EMBL/GenBank/DDBJ whole genome shotgun (WGS) entry which is preliminary data.</text>
</comment>
<feature type="active site" description="Electrophile" evidence="7">
    <location>
        <position position="96"/>
    </location>
</feature>
<dbReference type="InterPro" id="IPR022896">
    <property type="entry name" value="TrioseP_Isoase_bac/euk"/>
</dbReference>
<dbReference type="GO" id="GO:0005829">
    <property type="term" value="C:cytosol"/>
    <property type="evidence" value="ECO:0007669"/>
    <property type="project" value="TreeGrafter"/>
</dbReference>
<comment type="catalytic activity">
    <reaction evidence="7 8">
        <text>D-glyceraldehyde 3-phosphate = dihydroxyacetone phosphate</text>
        <dbReference type="Rhea" id="RHEA:18585"/>
        <dbReference type="ChEBI" id="CHEBI:57642"/>
        <dbReference type="ChEBI" id="CHEBI:59776"/>
        <dbReference type="EC" id="5.3.1.1"/>
    </reaction>
</comment>
<comment type="pathway">
    <text evidence="7 8">Carbohydrate biosynthesis; gluconeogenesis.</text>
</comment>
<evidence type="ECO:0000313" key="9">
    <source>
        <dbReference type="EMBL" id="MBO8428523.1"/>
    </source>
</evidence>
<evidence type="ECO:0000256" key="7">
    <source>
        <dbReference type="HAMAP-Rule" id="MF_00147"/>
    </source>
</evidence>
<feature type="binding site" evidence="7">
    <location>
        <position position="174"/>
    </location>
    <ligand>
        <name>substrate</name>
    </ligand>
</feature>
<dbReference type="InterPro" id="IPR000652">
    <property type="entry name" value="Triosephosphate_isomerase"/>
</dbReference>
<dbReference type="CDD" id="cd00311">
    <property type="entry name" value="TIM"/>
    <property type="match status" value="1"/>
</dbReference>
<evidence type="ECO:0000256" key="2">
    <source>
        <dbReference type="ARBA" id="ARBA00007422"/>
    </source>
</evidence>
<keyword evidence="5 7" id="KW-0324">Glycolysis</keyword>
<feature type="binding site" evidence="7">
    <location>
        <begin position="235"/>
        <end position="236"/>
    </location>
    <ligand>
        <name>substrate</name>
    </ligand>
</feature>
<comment type="subunit">
    <text evidence="7 8">Homodimer.</text>
</comment>
<dbReference type="HAMAP" id="MF_00147_B">
    <property type="entry name" value="TIM_B"/>
    <property type="match status" value="1"/>
</dbReference>
<keyword evidence="3 7" id="KW-0312">Gluconeogenesis</keyword>
<dbReference type="GO" id="GO:0006096">
    <property type="term" value="P:glycolytic process"/>
    <property type="evidence" value="ECO:0007669"/>
    <property type="project" value="UniProtKB-UniRule"/>
</dbReference>
<dbReference type="GO" id="GO:0004807">
    <property type="term" value="F:triose-phosphate isomerase activity"/>
    <property type="evidence" value="ECO:0007669"/>
    <property type="project" value="UniProtKB-UniRule"/>
</dbReference>
<dbReference type="PROSITE" id="PS00171">
    <property type="entry name" value="TIM_1"/>
    <property type="match status" value="1"/>
</dbReference>
<dbReference type="GO" id="GO:0006094">
    <property type="term" value="P:gluconeogenesis"/>
    <property type="evidence" value="ECO:0007669"/>
    <property type="project" value="UniProtKB-UniRule"/>
</dbReference>
<dbReference type="NCBIfam" id="TIGR00419">
    <property type="entry name" value="tim"/>
    <property type="match status" value="1"/>
</dbReference>
<keyword evidence="4 7" id="KW-0963">Cytoplasm</keyword>
<reference evidence="9" key="1">
    <citation type="submission" date="2020-10" db="EMBL/GenBank/DDBJ databases">
        <authorList>
            <person name="Gilroy R."/>
        </authorList>
    </citation>
    <scope>NUCLEOTIDE SEQUENCE</scope>
    <source>
        <strain evidence="9">15467</strain>
    </source>
</reference>
<sequence>MRKKIVAGNWKMNTVVPQGETLAKEIVGLSGEVPSDVTLIVAPPFTHLSRVAEALKGSRVALSAQNCADKESGAYTGEVSAKMLASVPVEYVILGHSERREYYGETNAKLVEKIKLALAENLSVIYCVGEKLEEREKGEHFNVIASQVKEVLFNLTAEQMSKVVIAYEPVWAIGTGKTATSAQAQEVHEFIRKTVAEKFGKDAADQTSILYGGSCKPGNARELFACKDIDGGLIGGASLVAGDFIAIAKSF</sequence>
<dbReference type="Gene3D" id="3.20.20.70">
    <property type="entry name" value="Aldolase class I"/>
    <property type="match status" value="1"/>
</dbReference>
<organism evidence="9 10">
    <name type="scientific">Candidatus Egerieousia excrementavium</name>
    <dbReference type="NCBI Taxonomy" id="2840778"/>
    <lineage>
        <taxon>Bacteria</taxon>
        <taxon>Pseudomonadati</taxon>
        <taxon>Bacteroidota</taxon>
        <taxon>Bacteroidia</taxon>
        <taxon>Bacteroidales</taxon>
        <taxon>Candidatus Egerieousia</taxon>
    </lineage>
</organism>
<evidence type="ECO:0000256" key="3">
    <source>
        <dbReference type="ARBA" id="ARBA00022432"/>
    </source>
</evidence>
<evidence type="ECO:0000256" key="8">
    <source>
        <dbReference type="RuleBase" id="RU363013"/>
    </source>
</evidence>